<gene>
    <name evidence="1" type="ORF">V1478_000015</name>
</gene>
<reference evidence="1 2" key="1">
    <citation type="journal article" date="2024" name="Ann. Entomol. Soc. Am.">
        <title>Genomic analyses of the southern and eastern yellowjacket wasps (Hymenoptera: Vespidae) reveal evolutionary signatures of social life.</title>
        <authorList>
            <person name="Catto M.A."/>
            <person name="Caine P.B."/>
            <person name="Orr S.E."/>
            <person name="Hunt B.G."/>
            <person name="Goodisman M.A.D."/>
        </authorList>
    </citation>
    <scope>NUCLEOTIDE SEQUENCE [LARGE SCALE GENOMIC DNA]</scope>
    <source>
        <strain evidence="1">233</strain>
        <tissue evidence="1">Head and thorax</tissue>
    </source>
</reference>
<name>A0ABD2C980_VESSQ</name>
<keyword evidence="2" id="KW-1185">Reference proteome</keyword>
<dbReference type="EMBL" id="JAUDFV010000006">
    <property type="protein sequence ID" value="KAL2741606.1"/>
    <property type="molecule type" value="Genomic_DNA"/>
</dbReference>
<sequence>MIDFELIFQEWTWKFSRDAIPAISNEEWTQVECNWNCALAVLGYSSQLQLCTGGPWLLVAVS</sequence>
<organism evidence="1 2">
    <name type="scientific">Vespula squamosa</name>
    <name type="common">Southern yellow jacket</name>
    <name type="synonym">Wasp</name>
    <dbReference type="NCBI Taxonomy" id="30214"/>
    <lineage>
        <taxon>Eukaryota</taxon>
        <taxon>Metazoa</taxon>
        <taxon>Ecdysozoa</taxon>
        <taxon>Arthropoda</taxon>
        <taxon>Hexapoda</taxon>
        <taxon>Insecta</taxon>
        <taxon>Pterygota</taxon>
        <taxon>Neoptera</taxon>
        <taxon>Endopterygota</taxon>
        <taxon>Hymenoptera</taxon>
        <taxon>Apocrita</taxon>
        <taxon>Aculeata</taxon>
        <taxon>Vespoidea</taxon>
        <taxon>Vespidae</taxon>
        <taxon>Vespinae</taxon>
        <taxon>Vespula</taxon>
    </lineage>
</organism>
<dbReference type="Proteomes" id="UP001607302">
    <property type="component" value="Unassembled WGS sequence"/>
</dbReference>
<accession>A0ABD2C980</accession>
<protein>
    <submittedName>
        <fullName evidence="1">Uncharacterized protein</fullName>
    </submittedName>
</protein>
<dbReference type="AlphaFoldDB" id="A0ABD2C980"/>
<evidence type="ECO:0000313" key="2">
    <source>
        <dbReference type="Proteomes" id="UP001607302"/>
    </source>
</evidence>
<proteinExistence type="predicted"/>
<comment type="caution">
    <text evidence="1">The sequence shown here is derived from an EMBL/GenBank/DDBJ whole genome shotgun (WGS) entry which is preliminary data.</text>
</comment>
<evidence type="ECO:0000313" key="1">
    <source>
        <dbReference type="EMBL" id="KAL2741606.1"/>
    </source>
</evidence>